<dbReference type="PANTHER" id="PTHR37834">
    <property type="entry name" value="GDSL-LIKE LIPASE/ACYLHYDROLASE DOMAIN PROTEIN (AFU_ORTHOLOGUE AFUA_2G00620)"/>
    <property type="match status" value="1"/>
</dbReference>
<keyword evidence="5" id="KW-1185">Reference proteome</keyword>
<dbReference type="SUPFAM" id="SSF52266">
    <property type="entry name" value="SGNH hydrolase"/>
    <property type="match status" value="1"/>
</dbReference>
<proteinExistence type="predicted"/>
<feature type="signal peptide" evidence="1">
    <location>
        <begin position="1"/>
        <end position="21"/>
    </location>
</feature>
<dbReference type="InterPro" id="IPR036514">
    <property type="entry name" value="SGNH_hydro_sf"/>
</dbReference>
<accession>A0ABV4KIT7</accession>
<dbReference type="Gene3D" id="2.60.120.260">
    <property type="entry name" value="Galactose-binding domain-like"/>
    <property type="match status" value="1"/>
</dbReference>
<dbReference type="CDD" id="cd01831">
    <property type="entry name" value="Endoglucanase_E_like"/>
    <property type="match status" value="1"/>
</dbReference>
<gene>
    <name evidence="4" type="ORF">QO192_15310</name>
</gene>
<dbReference type="Pfam" id="PF13472">
    <property type="entry name" value="Lipase_GDSL_2"/>
    <property type="match status" value="1"/>
</dbReference>
<keyword evidence="1" id="KW-0732">Signal</keyword>
<dbReference type="InterPro" id="IPR040794">
    <property type="entry name" value="CE2_N"/>
</dbReference>
<protein>
    <submittedName>
        <fullName evidence="4">GDSL-type esterase/lipase family protein</fullName>
    </submittedName>
</protein>
<evidence type="ECO:0000259" key="2">
    <source>
        <dbReference type="Pfam" id="PF13472"/>
    </source>
</evidence>
<evidence type="ECO:0000259" key="3">
    <source>
        <dbReference type="Pfam" id="PF17996"/>
    </source>
</evidence>
<dbReference type="PANTHER" id="PTHR37834:SF2">
    <property type="entry name" value="ESTERASE, SGNH HYDROLASE-TYPE"/>
    <property type="match status" value="1"/>
</dbReference>
<feature type="chain" id="PRO_5045336135" evidence="1">
    <location>
        <begin position="22"/>
        <end position="366"/>
    </location>
</feature>
<dbReference type="InterPro" id="IPR013830">
    <property type="entry name" value="SGNH_hydro"/>
</dbReference>
<dbReference type="InterPro" id="IPR052762">
    <property type="entry name" value="PCW_deacetylase/CE"/>
</dbReference>
<dbReference type="EMBL" id="JASMRN010000017">
    <property type="protein sequence ID" value="MEZ7516646.1"/>
    <property type="molecule type" value="Genomic_DNA"/>
</dbReference>
<dbReference type="Proteomes" id="UP001568894">
    <property type="component" value="Unassembled WGS sequence"/>
</dbReference>
<dbReference type="Gene3D" id="3.40.50.1110">
    <property type="entry name" value="SGNH hydrolase"/>
    <property type="match status" value="1"/>
</dbReference>
<dbReference type="RefSeq" id="WP_371571978.1">
    <property type="nucleotide sequence ID" value="NZ_JASMRN010000017.1"/>
</dbReference>
<evidence type="ECO:0000313" key="5">
    <source>
        <dbReference type="Proteomes" id="UP001568894"/>
    </source>
</evidence>
<organism evidence="4 5">
    <name type="scientific">Flavobacterium frigidarium</name>
    <dbReference type="NCBI Taxonomy" id="99286"/>
    <lineage>
        <taxon>Bacteria</taxon>
        <taxon>Pseudomonadati</taxon>
        <taxon>Bacteroidota</taxon>
        <taxon>Flavobacteriia</taxon>
        <taxon>Flavobacteriales</taxon>
        <taxon>Flavobacteriaceae</taxon>
        <taxon>Flavobacterium</taxon>
    </lineage>
</organism>
<evidence type="ECO:0000313" key="4">
    <source>
        <dbReference type="EMBL" id="MEZ7516646.1"/>
    </source>
</evidence>
<reference evidence="4 5" key="1">
    <citation type="submission" date="2023-05" db="EMBL/GenBank/DDBJ databases">
        <title>Adaptations of aquatic viruses from atmosphere-close ecosystems of the Central Arctic Ocean.</title>
        <authorList>
            <person name="Rahlff J."/>
            <person name="Holmfeldt K."/>
        </authorList>
    </citation>
    <scope>NUCLEOTIDE SEQUENCE [LARGE SCALE GENOMIC DNA]</scope>
    <source>
        <strain evidence="4 5">Arc14</strain>
    </source>
</reference>
<dbReference type="InterPro" id="IPR037461">
    <property type="entry name" value="CtCE2-like_dom"/>
</dbReference>
<name>A0ABV4KIT7_9FLAO</name>
<dbReference type="Pfam" id="PF17996">
    <property type="entry name" value="CE2_N"/>
    <property type="match status" value="1"/>
</dbReference>
<comment type="caution">
    <text evidence="4">The sequence shown here is derived from an EMBL/GenBank/DDBJ whole genome shotgun (WGS) entry which is preliminary data.</text>
</comment>
<sequence length="366" mass="41520">MILKKAHLVVVLFLISFSISAKGIDNTATFYHYEGRVDHLKDGNTMLVGAASSVTFEFTDKNCEIFLQSVDTWEHHNYVVFELDGIYLGRFAIKKGSPKSFPIISTTHEKTHRLTIYKATEAANGGVLFSGTDANLVKFSPQKRKKIEFIGDSITCGMGNDSSLFPCDKGEWFDHHNAYMAYGPQVARRLDADFVLSSVSGIGMYRNWNDEHQKEAIMPDVYENLYLNEDSSKKYNFKFEPDLVSICLGTNDLSDGDGKKKRLAFDEKKFETNYINFIKTVYKHYPKTRIVLLTSPMVSGARNEAFVRGLKNVIAAFDKDKKHEKIALFEFQPMTPNGCGFHPDIADDTIMENQLTPFFKTLLNEN</sequence>
<feature type="domain" description="SGNH hydrolase-type esterase" evidence="2">
    <location>
        <begin position="149"/>
        <end position="320"/>
    </location>
</feature>
<feature type="domain" description="Carbohydrate esterase 2 N-terminal" evidence="3">
    <location>
        <begin position="33"/>
        <end position="134"/>
    </location>
</feature>
<evidence type="ECO:0000256" key="1">
    <source>
        <dbReference type="SAM" id="SignalP"/>
    </source>
</evidence>